<dbReference type="AlphaFoldDB" id="A0A2J8VL96"/>
<organism evidence="2">
    <name type="scientific">Pongo abelii</name>
    <name type="common">Sumatran orangutan</name>
    <name type="synonym">Pongo pygmaeus abelii</name>
    <dbReference type="NCBI Taxonomy" id="9601"/>
    <lineage>
        <taxon>Eukaryota</taxon>
        <taxon>Metazoa</taxon>
        <taxon>Chordata</taxon>
        <taxon>Craniata</taxon>
        <taxon>Vertebrata</taxon>
        <taxon>Euteleostomi</taxon>
        <taxon>Mammalia</taxon>
        <taxon>Eutheria</taxon>
        <taxon>Euarchontoglires</taxon>
        <taxon>Primates</taxon>
        <taxon>Haplorrhini</taxon>
        <taxon>Catarrhini</taxon>
        <taxon>Hominidae</taxon>
        <taxon>Pongo</taxon>
    </lineage>
</organism>
<dbReference type="EMBL" id="NDHI03003417">
    <property type="protein sequence ID" value="PNJ58287.1"/>
    <property type="molecule type" value="Genomic_DNA"/>
</dbReference>
<feature type="compositionally biased region" description="Low complexity" evidence="1">
    <location>
        <begin position="40"/>
        <end position="51"/>
    </location>
</feature>
<reference evidence="2" key="1">
    <citation type="submission" date="2017-12" db="EMBL/GenBank/DDBJ databases">
        <title>High-resolution comparative analysis of great ape genomes.</title>
        <authorList>
            <person name="Pollen A."/>
            <person name="Hastie A."/>
            <person name="Hormozdiari F."/>
            <person name="Dougherty M."/>
            <person name="Liu R."/>
            <person name="Chaisson M."/>
            <person name="Hoppe E."/>
            <person name="Hill C."/>
            <person name="Pang A."/>
            <person name="Hillier L."/>
            <person name="Baker C."/>
            <person name="Armstrong J."/>
            <person name="Shendure J."/>
            <person name="Paten B."/>
            <person name="Wilson R."/>
            <person name="Chao H."/>
            <person name="Schneider V."/>
            <person name="Ventura M."/>
            <person name="Kronenberg Z."/>
            <person name="Murali S."/>
            <person name="Gordon D."/>
            <person name="Cantsilieris S."/>
            <person name="Munson K."/>
            <person name="Nelson B."/>
            <person name="Raja A."/>
            <person name="Underwood J."/>
            <person name="Diekhans M."/>
            <person name="Fiddes I."/>
            <person name="Haussler D."/>
            <person name="Eichler E."/>
        </authorList>
    </citation>
    <scope>NUCLEOTIDE SEQUENCE [LARGE SCALE GENOMIC DNA]</scope>
    <source>
        <strain evidence="2">Susie</strain>
    </source>
</reference>
<protein>
    <submittedName>
        <fullName evidence="2">NFE4 isoform 2</fullName>
    </submittedName>
</protein>
<feature type="region of interest" description="Disordered" evidence="1">
    <location>
        <begin position="85"/>
        <end position="112"/>
    </location>
</feature>
<accession>A0A2J8VL96</accession>
<sequence>MDTRTFHLVPKPRRGSGPRPPSTYPSTPESRPQQLDKESSSASSCFSAHAHQSLISPTGALQAHGATAPHRSLLAIHLHLAPASSTATKATGPHNAQTQIPQQLPSLHPSQG</sequence>
<comment type="caution">
    <text evidence="2">The sequence shown here is derived from an EMBL/GenBank/DDBJ whole genome shotgun (WGS) entry which is preliminary data.</text>
</comment>
<evidence type="ECO:0000313" key="2">
    <source>
        <dbReference type="EMBL" id="PNJ58287.1"/>
    </source>
</evidence>
<feature type="region of interest" description="Disordered" evidence="1">
    <location>
        <begin position="1"/>
        <end position="51"/>
    </location>
</feature>
<evidence type="ECO:0000256" key="1">
    <source>
        <dbReference type="SAM" id="MobiDB-lite"/>
    </source>
</evidence>
<proteinExistence type="predicted"/>
<name>A0A2J8VL96_PONAB</name>
<gene>
    <name evidence="2" type="ORF">CR201_G0018096</name>
</gene>